<organism evidence="3 4">
    <name type="scientific">Tautonia plasticadhaerens</name>
    <dbReference type="NCBI Taxonomy" id="2527974"/>
    <lineage>
        <taxon>Bacteria</taxon>
        <taxon>Pseudomonadati</taxon>
        <taxon>Planctomycetota</taxon>
        <taxon>Planctomycetia</taxon>
        <taxon>Isosphaerales</taxon>
        <taxon>Isosphaeraceae</taxon>
        <taxon>Tautonia</taxon>
    </lineage>
</organism>
<keyword evidence="4" id="KW-1185">Reference proteome</keyword>
<dbReference type="Pfam" id="PF07607">
    <property type="entry name" value="DUF1570"/>
    <property type="match status" value="1"/>
</dbReference>
<gene>
    <name evidence="3" type="ORF">ElP_51810</name>
</gene>
<proteinExistence type="predicted"/>
<dbReference type="AlphaFoldDB" id="A0A518H937"/>
<sequence length="484" mass="54193">MLQERRAIRESESSTLNRIAEDLESTGQADRAVVVRSLVEPTPPPEGPRRFEPLPEIVPPPEVDGNAPVPPEATSAREEAARAYADLARRSGEADRLALADACFREVLRRLPDEPEARRVLGYVPHEGGWATPHAVNRLENGDIFHPTYGWIPSEYLPELERGLLPAPSLAGRAPSRWIPAADADRLRQGDIASGWQITTPHFKIQASVPLDEGIEFARKLESFFDLFTSITADVIGPERLQFARLVRDPDATAPAKAARQHLVYYFGSKPQYVDYLTRLTRNPKIKDTLGVYLDDRKTSYFFKDEGGELTVEATLYHEVSHQLLFELAGPSGYQRNAGNFWVFEGLGTYFETVSFQPDGSIRYGGRVGPRIAEARRRMVEEDSLIPIARFVTFDREEFNDALRGDPHLNYAESIALTVLLMDGDRRAYRDGFLDYAADAYRGRLRAGSSLSLASRVGMSYEQLDQELQEFLAPPLGTEGVAER</sequence>
<dbReference type="KEGG" id="tpla:ElP_51810"/>
<dbReference type="InterPro" id="IPR011464">
    <property type="entry name" value="DUF1570"/>
</dbReference>
<dbReference type="Proteomes" id="UP000317835">
    <property type="component" value="Chromosome"/>
</dbReference>
<evidence type="ECO:0000256" key="1">
    <source>
        <dbReference type="SAM" id="MobiDB-lite"/>
    </source>
</evidence>
<accession>A0A518H937</accession>
<feature type="domain" description="DUF1570" evidence="2">
    <location>
        <begin position="314"/>
        <end position="428"/>
    </location>
</feature>
<reference evidence="3 4" key="1">
    <citation type="submission" date="2019-02" db="EMBL/GenBank/DDBJ databases">
        <title>Deep-cultivation of Planctomycetes and their phenomic and genomic characterization uncovers novel biology.</title>
        <authorList>
            <person name="Wiegand S."/>
            <person name="Jogler M."/>
            <person name="Boedeker C."/>
            <person name="Pinto D."/>
            <person name="Vollmers J."/>
            <person name="Rivas-Marin E."/>
            <person name="Kohn T."/>
            <person name="Peeters S.H."/>
            <person name="Heuer A."/>
            <person name="Rast P."/>
            <person name="Oberbeckmann S."/>
            <person name="Bunk B."/>
            <person name="Jeske O."/>
            <person name="Meyerdierks A."/>
            <person name="Storesund J.E."/>
            <person name="Kallscheuer N."/>
            <person name="Luecker S."/>
            <person name="Lage O.M."/>
            <person name="Pohl T."/>
            <person name="Merkel B.J."/>
            <person name="Hornburger P."/>
            <person name="Mueller R.-W."/>
            <person name="Bruemmer F."/>
            <person name="Labrenz M."/>
            <person name="Spormann A.M."/>
            <person name="Op den Camp H."/>
            <person name="Overmann J."/>
            <person name="Amann R."/>
            <person name="Jetten M.S.M."/>
            <person name="Mascher T."/>
            <person name="Medema M.H."/>
            <person name="Devos D.P."/>
            <person name="Kaster A.-K."/>
            <person name="Ovreas L."/>
            <person name="Rohde M."/>
            <person name="Galperin M.Y."/>
            <person name="Jogler C."/>
        </authorList>
    </citation>
    <scope>NUCLEOTIDE SEQUENCE [LARGE SCALE GENOMIC DNA]</scope>
    <source>
        <strain evidence="3 4">ElP</strain>
    </source>
</reference>
<name>A0A518H937_9BACT</name>
<evidence type="ECO:0000313" key="3">
    <source>
        <dbReference type="EMBL" id="QDV37246.1"/>
    </source>
</evidence>
<dbReference type="EMBL" id="CP036426">
    <property type="protein sequence ID" value="QDV37246.1"/>
    <property type="molecule type" value="Genomic_DNA"/>
</dbReference>
<feature type="region of interest" description="Disordered" evidence="1">
    <location>
        <begin position="1"/>
        <end position="72"/>
    </location>
</feature>
<evidence type="ECO:0000313" key="4">
    <source>
        <dbReference type="Proteomes" id="UP000317835"/>
    </source>
</evidence>
<protein>
    <recommendedName>
        <fullName evidence="2">DUF1570 domain-containing protein</fullName>
    </recommendedName>
</protein>
<evidence type="ECO:0000259" key="2">
    <source>
        <dbReference type="Pfam" id="PF07607"/>
    </source>
</evidence>
<feature type="compositionally biased region" description="Basic and acidic residues" evidence="1">
    <location>
        <begin position="1"/>
        <end position="12"/>
    </location>
</feature>